<accession>A0AA94HLT1</accession>
<gene>
    <name evidence="8" type="ORF">SAMN04487783_1119</name>
</gene>
<keyword evidence="4 6" id="KW-0472">Membrane</keyword>
<organism evidence="8 9">
    <name type="scientific">Agrococcus baldri</name>
    <dbReference type="NCBI Taxonomy" id="153730"/>
    <lineage>
        <taxon>Bacteria</taxon>
        <taxon>Bacillati</taxon>
        <taxon>Actinomycetota</taxon>
        <taxon>Actinomycetes</taxon>
        <taxon>Micrococcales</taxon>
        <taxon>Microbacteriaceae</taxon>
        <taxon>Agrococcus</taxon>
    </lineage>
</organism>
<keyword evidence="3 6" id="KW-1133">Transmembrane helix</keyword>
<sequence length="178" mass="19199">MESNATPSVPRRSDANGDDDMVIDYGAGADRTPQDDRAAAAPTHRADRVSDPAVGTTASAPTTRSDDTAGTREPTRVTLDPALDAHQRQGITGGTWIALILGALILILLLIFILQNNVAASFAYFGWEFSLPLGIAMLFAAIAGVLITALLGSVRMFRLSRRVRRLEKERAEIKRALR</sequence>
<name>A0AA94HLT1_9MICO</name>
<feature type="compositionally biased region" description="Basic and acidic residues" evidence="5">
    <location>
        <begin position="32"/>
        <end position="50"/>
    </location>
</feature>
<proteinExistence type="predicted"/>
<feature type="transmembrane region" description="Helical" evidence="6">
    <location>
        <begin position="135"/>
        <end position="157"/>
    </location>
</feature>
<dbReference type="Proteomes" id="UP000198506">
    <property type="component" value="Unassembled WGS sequence"/>
</dbReference>
<dbReference type="RefSeq" id="WP_318255350.1">
    <property type="nucleotide sequence ID" value="NZ_FOZN01000002.1"/>
</dbReference>
<comment type="caution">
    <text evidence="8">The sequence shown here is derived from an EMBL/GenBank/DDBJ whole genome shotgun (WGS) entry which is preliminary data.</text>
</comment>
<feature type="transmembrane region" description="Helical" evidence="6">
    <location>
        <begin position="96"/>
        <end position="115"/>
    </location>
</feature>
<evidence type="ECO:0000313" key="8">
    <source>
        <dbReference type="EMBL" id="SFS08562.1"/>
    </source>
</evidence>
<protein>
    <submittedName>
        <fullName evidence="8">Uncharacterized integral membrane protein</fullName>
    </submittedName>
</protein>
<feature type="compositionally biased region" description="Basic and acidic residues" evidence="5">
    <location>
        <begin position="64"/>
        <end position="74"/>
    </location>
</feature>
<evidence type="ECO:0000259" key="7">
    <source>
        <dbReference type="Pfam" id="PF06305"/>
    </source>
</evidence>
<evidence type="ECO:0000313" key="9">
    <source>
        <dbReference type="Proteomes" id="UP000198506"/>
    </source>
</evidence>
<dbReference type="Pfam" id="PF06305">
    <property type="entry name" value="LapA_dom"/>
    <property type="match status" value="1"/>
</dbReference>
<feature type="region of interest" description="Disordered" evidence="5">
    <location>
        <begin position="1"/>
        <end position="74"/>
    </location>
</feature>
<evidence type="ECO:0000256" key="2">
    <source>
        <dbReference type="ARBA" id="ARBA00022692"/>
    </source>
</evidence>
<dbReference type="EMBL" id="FOZN01000002">
    <property type="protein sequence ID" value="SFS08562.1"/>
    <property type="molecule type" value="Genomic_DNA"/>
</dbReference>
<dbReference type="InterPro" id="IPR010445">
    <property type="entry name" value="LapA_dom"/>
</dbReference>
<dbReference type="GO" id="GO:0005886">
    <property type="term" value="C:plasma membrane"/>
    <property type="evidence" value="ECO:0007669"/>
    <property type="project" value="InterPro"/>
</dbReference>
<evidence type="ECO:0000256" key="3">
    <source>
        <dbReference type="ARBA" id="ARBA00022989"/>
    </source>
</evidence>
<keyword evidence="1" id="KW-1003">Cell membrane</keyword>
<keyword evidence="9" id="KW-1185">Reference proteome</keyword>
<dbReference type="AlphaFoldDB" id="A0AA94HLT1"/>
<keyword evidence="2 6" id="KW-0812">Transmembrane</keyword>
<evidence type="ECO:0000256" key="1">
    <source>
        <dbReference type="ARBA" id="ARBA00022475"/>
    </source>
</evidence>
<reference evidence="8 9" key="1">
    <citation type="submission" date="2016-10" db="EMBL/GenBank/DDBJ databases">
        <authorList>
            <person name="Varghese N."/>
            <person name="Submissions S."/>
        </authorList>
    </citation>
    <scope>NUCLEOTIDE SEQUENCE [LARGE SCALE GENOMIC DNA]</scope>
    <source>
        <strain evidence="8 9">IAM 15147</strain>
    </source>
</reference>
<evidence type="ECO:0000256" key="4">
    <source>
        <dbReference type="ARBA" id="ARBA00023136"/>
    </source>
</evidence>
<evidence type="ECO:0000256" key="5">
    <source>
        <dbReference type="SAM" id="MobiDB-lite"/>
    </source>
</evidence>
<feature type="domain" description="Lipopolysaccharide assembly protein A" evidence="7">
    <location>
        <begin position="115"/>
        <end position="175"/>
    </location>
</feature>
<evidence type="ECO:0000256" key="6">
    <source>
        <dbReference type="SAM" id="Phobius"/>
    </source>
</evidence>